<evidence type="ECO:0000313" key="2">
    <source>
        <dbReference type="EMBL" id="MBA4493580.1"/>
    </source>
</evidence>
<comment type="caution">
    <text evidence="2">The sequence shown here is derived from an EMBL/GenBank/DDBJ whole genome shotgun (WGS) entry which is preliminary data.</text>
</comment>
<feature type="domain" description="DUF6630" evidence="1">
    <location>
        <begin position="8"/>
        <end position="171"/>
    </location>
</feature>
<dbReference type="RefSeq" id="WP_181750823.1">
    <property type="nucleotide sequence ID" value="NZ_JACEIQ010000003.1"/>
</dbReference>
<evidence type="ECO:0000313" key="3">
    <source>
        <dbReference type="Proteomes" id="UP000535491"/>
    </source>
</evidence>
<keyword evidence="3" id="KW-1185">Reference proteome</keyword>
<evidence type="ECO:0000259" key="1">
    <source>
        <dbReference type="Pfam" id="PF20335"/>
    </source>
</evidence>
<accession>A0A7W2A7I2</accession>
<organism evidence="2 3">
    <name type="scientific">Paenactinomyces guangxiensis</name>
    <dbReference type="NCBI Taxonomy" id="1490290"/>
    <lineage>
        <taxon>Bacteria</taxon>
        <taxon>Bacillati</taxon>
        <taxon>Bacillota</taxon>
        <taxon>Bacilli</taxon>
        <taxon>Bacillales</taxon>
        <taxon>Thermoactinomycetaceae</taxon>
        <taxon>Paenactinomyces</taxon>
    </lineage>
</organism>
<dbReference type="AlphaFoldDB" id="A0A7W2A7I2"/>
<dbReference type="Pfam" id="PF20335">
    <property type="entry name" value="DUF6630"/>
    <property type="match status" value="1"/>
</dbReference>
<proteinExistence type="predicted"/>
<reference evidence="2 3" key="1">
    <citation type="submission" date="2020-07" db="EMBL/GenBank/DDBJ databases">
        <authorList>
            <person name="Feng H."/>
        </authorList>
    </citation>
    <scope>NUCLEOTIDE SEQUENCE [LARGE SCALE GENOMIC DNA]</scope>
    <source>
        <strain evidence="3">s-10</strain>
    </source>
</reference>
<protein>
    <recommendedName>
        <fullName evidence="1">DUF6630 domain-containing protein</fullName>
    </recommendedName>
</protein>
<name>A0A7W2A7I2_9BACL</name>
<dbReference type="InterPro" id="IPR046582">
    <property type="entry name" value="DUF6630"/>
</dbReference>
<dbReference type="Proteomes" id="UP000535491">
    <property type="component" value="Unassembled WGS sequence"/>
</dbReference>
<dbReference type="EMBL" id="JACEIQ010000003">
    <property type="protein sequence ID" value="MBA4493580.1"/>
    <property type="molecule type" value="Genomic_DNA"/>
</dbReference>
<gene>
    <name evidence="2" type="ORF">H1191_04600</name>
</gene>
<sequence>MRYKPEKLVELCRWLLPQDRLLEEEIRLSIEKPMSYFQEFKTKRGDWKNFHKPAGNLPWFALINGLQDRELLFEWNDPFTSERSNQSWFSWLKRRAWVIKEGQWSSEYASYEQRSSDIYKGLFLEFAGNYLEQIGYVIGEFRPSNSLSSMTIIDKDRLEQCKKLAKQSGYGKIVIYHPSLKRKPGLNSLLKSIQPHILYPPRIVSLNPQKQSISS</sequence>